<dbReference type="InterPro" id="IPR006522">
    <property type="entry name" value="Phage_virion_morphogenesis"/>
</dbReference>
<accession>A0ABU7R2X5</accession>
<comment type="caution">
    <text evidence="1">The sequence shown here is derived from an EMBL/GenBank/DDBJ whole genome shotgun (WGS) entry which is preliminary data.</text>
</comment>
<dbReference type="EMBL" id="JAZGJU010000039">
    <property type="protein sequence ID" value="MEE6129086.1"/>
    <property type="molecule type" value="Genomic_DNA"/>
</dbReference>
<dbReference type="Proteomes" id="UP001350005">
    <property type="component" value="Unassembled WGS sequence"/>
</dbReference>
<proteinExistence type="predicted"/>
<reference evidence="1 2" key="1">
    <citation type="submission" date="2024-01" db="EMBL/GenBank/DDBJ databases">
        <title>Whole genome of Chryseobacterium arthrosphaerae NNCa 2741.</title>
        <authorList>
            <person name="Boriskina E.V."/>
            <person name="Gordinskaya N.A."/>
            <person name="Kropotov V.S."/>
            <person name="Alekseeva A.E."/>
            <person name="Makhova M.A."/>
            <person name="Kryazhev D.V."/>
            <person name="Shkurkina I.S."/>
        </authorList>
    </citation>
    <scope>NUCLEOTIDE SEQUENCE [LARGE SCALE GENOMIC DNA]</scope>
    <source>
        <strain evidence="1 2">NNCa 2741</strain>
    </source>
</reference>
<dbReference type="RefSeq" id="WP_330937406.1">
    <property type="nucleotide sequence ID" value="NZ_JAZGJU010000039.1"/>
</dbReference>
<gene>
    <name evidence="1" type="ORF">V2E39_16925</name>
</gene>
<keyword evidence="2" id="KW-1185">Reference proteome</keyword>
<name>A0ABU7R2X5_9FLAO</name>
<protein>
    <submittedName>
        <fullName evidence="1">Phage virion morphogenesis protein</fullName>
    </submittedName>
</protein>
<evidence type="ECO:0000313" key="2">
    <source>
        <dbReference type="Proteomes" id="UP001350005"/>
    </source>
</evidence>
<sequence length="173" mass="20344">MDIEFQGDFIQKLNRINKAAFLNRCIGQVGVIAVNFSKERFVQKNWINRTREPWQPRKRPARGSILVRSARLKRSIRKISQGSYYVYIGTDVPYAQIHNEGGQINKTVNVKAFTRQTSGNRTRSRRGTQNVRAHTRRMNIRMPKRQFLGDSAVLNRRIERFISRELDNEINRQ</sequence>
<organism evidence="1 2">
    <name type="scientific">Chryseobacterium arthrosphaerae</name>
    <dbReference type="NCBI Taxonomy" id="651561"/>
    <lineage>
        <taxon>Bacteria</taxon>
        <taxon>Pseudomonadati</taxon>
        <taxon>Bacteroidota</taxon>
        <taxon>Flavobacteriia</taxon>
        <taxon>Flavobacteriales</taxon>
        <taxon>Weeksellaceae</taxon>
        <taxon>Chryseobacterium group</taxon>
        <taxon>Chryseobacterium</taxon>
    </lineage>
</organism>
<dbReference type="Pfam" id="PF05069">
    <property type="entry name" value="Phage_tail_S"/>
    <property type="match status" value="1"/>
</dbReference>
<evidence type="ECO:0000313" key="1">
    <source>
        <dbReference type="EMBL" id="MEE6129086.1"/>
    </source>
</evidence>